<dbReference type="RefSeq" id="WP_345264420.1">
    <property type="nucleotide sequence ID" value="NZ_BAABHB010000001.1"/>
</dbReference>
<dbReference type="Proteomes" id="UP001500936">
    <property type="component" value="Unassembled WGS sequence"/>
</dbReference>
<proteinExistence type="predicted"/>
<evidence type="ECO:0000259" key="2">
    <source>
        <dbReference type="PROSITE" id="PS50110"/>
    </source>
</evidence>
<accession>A0ABP8JZV0</accession>
<feature type="domain" description="Response regulatory" evidence="2">
    <location>
        <begin position="18"/>
        <end position="144"/>
    </location>
</feature>
<evidence type="ECO:0000313" key="4">
    <source>
        <dbReference type="Proteomes" id="UP001500936"/>
    </source>
</evidence>
<dbReference type="SMART" id="SM00448">
    <property type="entry name" value="REC"/>
    <property type="match status" value="1"/>
</dbReference>
<dbReference type="SUPFAM" id="SSF52172">
    <property type="entry name" value="CheY-like"/>
    <property type="match status" value="1"/>
</dbReference>
<feature type="modified residue" description="4-aspartylphosphate" evidence="1">
    <location>
        <position position="75"/>
    </location>
</feature>
<dbReference type="EMBL" id="BAABHB010000001">
    <property type="protein sequence ID" value="GAA4398535.1"/>
    <property type="molecule type" value="Genomic_DNA"/>
</dbReference>
<comment type="caution">
    <text evidence="3">The sequence shown here is derived from an EMBL/GenBank/DDBJ whole genome shotgun (WGS) entry which is preliminary data.</text>
</comment>
<dbReference type="PROSITE" id="PS50110">
    <property type="entry name" value="RESPONSE_REGULATORY"/>
    <property type="match status" value="1"/>
</dbReference>
<dbReference type="Pfam" id="PF00072">
    <property type="entry name" value="Response_reg"/>
    <property type="match status" value="1"/>
</dbReference>
<dbReference type="Gene3D" id="3.40.50.2300">
    <property type="match status" value="1"/>
</dbReference>
<keyword evidence="4" id="KW-1185">Reference proteome</keyword>
<dbReference type="InterPro" id="IPR001789">
    <property type="entry name" value="Sig_transdc_resp-reg_receiver"/>
</dbReference>
<dbReference type="InterPro" id="IPR011006">
    <property type="entry name" value="CheY-like_superfamily"/>
</dbReference>
<dbReference type="InterPro" id="IPR052893">
    <property type="entry name" value="TCS_response_regulator"/>
</dbReference>
<sequence length="158" mass="17888">MAKNAYIAGNRQGVGQTPVLVVEDNADQWTIIREALKECFPEAEPIWVSNAGQALAYLQEARAGGGRMPKLIFLDLYLPHREDGWKLLKQLKEPESGFSLLPVVVLSHSSQPEDVEEAYDFWLTSYVVKPLDYDQWINSLTALRNYWWNVVTLPGQPG</sequence>
<reference evidence="4" key="1">
    <citation type="journal article" date="2019" name="Int. J. Syst. Evol. Microbiol.">
        <title>The Global Catalogue of Microorganisms (GCM) 10K type strain sequencing project: providing services to taxonomists for standard genome sequencing and annotation.</title>
        <authorList>
            <consortium name="The Broad Institute Genomics Platform"/>
            <consortium name="The Broad Institute Genome Sequencing Center for Infectious Disease"/>
            <person name="Wu L."/>
            <person name="Ma J."/>
        </authorList>
    </citation>
    <scope>NUCLEOTIDE SEQUENCE [LARGE SCALE GENOMIC DNA]</scope>
    <source>
        <strain evidence="4">JCM 17925</strain>
    </source>
</reference>
<evidence type="ECO:0000313" key="3">
    <source>
        <dbReference type="EMBL" id="GAA4398535.1"/>
    </source>
</evidence>
<name>A0ABP8JZV0_9BACT</name>
<organism evidence="3 4">
    <name type="scientific">Nibrella viscosa</name>
    <dbReference type="NCBI Taxonomy" id="1084524"/>
    <lineage>
        <taxon>Bacteria</taxon>
        <taxon>Pseudomonadati</taxon>
        <taxon>Bacteroidota</taxon>
        <taxon>Cytophagia</taxon>
        <taxon>Cytophagales</taxon>
        <taxon>Spirosomataceae</taxon>
        <taxon>Nibrella</taxon>
    </lineage>
</organism>
<evidence type="ECO:0000256" key="1">
    <source>
        <dbReference type="PROSITE-ProRule" id="PRU00169"/>
    </source>
</evidence>
<protein>
    <submittedName>
        <fullName evidence="3">Response regulator</fullName>
    </submittedName>
</protein>
<gene>
    <name evidence="3" type="ORF">GCM10023187_09310</name>
</gene>
<keyword evidence="1" id="KW-0597">Phosphoprotein</keyword>
<dbReference type="PANTHER" id="PTHR44520">
    <property type="entry name" value="RESPONSE REGULATOR RCP1-RELATED"/>
    <property type="match status" value="1"/>
</dbReference>